<gene>
    <name evidence="12" type="ORF">SDRG_01189</name>
</gene>
<dbReference type="InterPro" id="IPR018851">
    <property type="entry name" value="Borealin_N"/>
</dbReference>
<evidence type="ECO:0000256" key="9">
    <source>
        <dbReference type="ARBA" id="ARBA00023328"/>
    </source>
</evidence>
<keyword evidence="5" id="KW-0132">Cell division</keyword>
<keyword evidence="6" id="KW-0498">Mitosis</keyword>
<dbReference type="Gene3D" id="6.10.250.1900">
    <property type="match status" value="1"/>
</dbReference>
<dbReference type="Proteomes" id="UP000030762">
    <property type="component" value="Unassembled WGS sequence"/>
</dbReference>
<dbReference type="EMBL" id="JH767134">
    <property type="protein sequence ID" value="EQC41214.1"/>
    <property type="molecule type" value="Genomic_DNA"/>
</dbReference>
<dbReference type="GO" id="GO:0000775">
    <property type="term" value="C:chromosome, centromeric region"/>
    <property type="evidence" value="ECO:0007669"/>
    <property type="project" value="UniProtKB-SubCell"/>
</dbReference>
<dbReference type="OrthoDB" id="70701at2759"/>
<feature type="domain" description="Borealin N-terminal" evidence="11">
    <location>
        <begin position="40"/>
        <end position="94"/>
    </location>
</feature>
<evidence type="ECO:0000313" key="12">
    <source>
        <dbReference type="EMBL" id="EQC41214.1"/>
    </source>
</evidence>
<dbReference type="PANTHER" id="PTHR16040">
    <property type="entry name" value="AUSTRALIN, ISOFORM A-RELATED"/>
    <property type="match status" value="1"/>
</dbReference>
<dbReference type="VEuPathDB" id="FungiDB:SDRG_01189"/>
<dbReference type="GO" id="GO:0005634">
    <property type="term" value="C:nucleus"/>
    <property type="evidence" value="ECO:0007669"/>
    <property type="project" value="UniProtKB-SubCell"/>
</dbReference>
<dbReference type="GeneID" id="19941916"/>
<evidence type="ECO:0000256" key="2">
    <source>
        <dbReference type="ARBA" id="ARBA00004584"/>
    </source>
</evidence>
<dbReference type="Pfam" id="PF10444">
    <property type="entry name" value="Nbl1_Borealin_N"/>
    <property type="match status" value="1"/>
</dbReference>
<dbReference type="OMA" id="NMSISKY"/>
<comment type="similarity">
    <text evidence="3">Belongs to the borealin family.</text>
</comment>
<evidence type="ECO:0000256" key="8">
    <source>
        <dbReference type="ARBA" id="ARBA00023306"/>
    </source>
</evidence>
<keyword evidence="4" id="KW-0158">Chromosome</keyword>
<keyword evidence="8" id="KW-0131">Cell cycle</keyword>
<dbReference type="PANTHER" id="PTHR16040:SF7">
    <property type="entry name" value="AUSTRALIN, ISOFORM A-RELATED"/>
    <property type="match status" value="1"/>
</dbReference>
<keyword evidence="7" id="KW-0539">Nucleus</keyword>
<name>T0QSR7_SAPDV</name>
<evidence type="ECO:0000256" key="4">
    <source>
        <dbReference type="ARBA" id="ARBA00022454"/>
    </source>
</evidence>
<reference evidence="12 13" key="1">
    <citation type="submission" date="2012-04" db="EMBL/GenBank/DDBJ databases">
        <title>The Genome Sequence of Saprolegnia declina VS20.</title>
        <authorList>
            <consortium name="The Broad Institute Genome Sequencing Platform"/>
            <person name="Russ C."/>
            <person name="Nusbaum C."/>
            <person name="Tyler B."/>
            <person name="van West P."/>
            <person name="Dieguez-Uribeondo J."/>
            <person name="de Bruijn I."/>
            <person name="Tripathy S."/>
            <person name="Jiang R."/>
            <person name="Young S.K."/>
            <person name="Zeng Q."/>
            <person name="Gargeya S."/>
            <person name="Fitzgerald M."/>
            <person name="Haas B."/>
            <person name="Abouelleil A."/>
            <person name="Alvarado L."/>
            <person name="Arachchi H.M."/>
            <person name="Berlin A."/>
            <person name="Chapman S.B."/>
            <person name="Goldberg J."/>
            <person name="Griggs A."/>
            <person name="Gujja S."/>
            <person name="Hansen M."/>
            <person name="Howarth C."/>
            <person name="Imamovic A."/>
            <person name="Larimer J."/>
            <person name="McCowen C."/>
            <person name="Montmayeur A."/>
            <person name="Murphy C."/>
            <person name="Neiman D."/>
            <person name="Pearson M."/>
            <person name="Priest M."/>
            <person name="Roberts A."/>
            <person name="Saif S."/>
            <person name="Shea T."/>
            <person name="Sisk P."/>
            <person name="Sykes S."/>
            <person name="Wortman J."/>
            <person name="Nusbaum C."/>
            <person name="Birren B."/>
        </authorList>
    </citation>
    <scope>NUCLEOTIDE SEQUENCE [LARGE SCALE GENOMIC DNA]</scope>
    <source>
        <strain evidence="12 13">VS20</strain>
    </source>
</reference>
<evidence type="ECO:0000256" key="10">
    <source>
        <dbReference type="SAM" id="MobiDB-lite"/>
    </source>
</evidence>
<evidence type="ECO:0000256" key="5">
    <source>
        <dbReference type="ARBA" id="ARBA00022618"/>
    </source>
</evidence>
<dbReference type="RefSeq" id="XP_008604928.1">
    <property type="nucleotide sequence ID" value="XM_008606706.1"/>
</dbReference>
<evidence type="ECO:0000259" key="11">
    <source>
        <dbReference type="Pfam" id="PF10444"/>
    </source>
</evidence>
<protein>
    <recommendedName>
        <fullName evidence="11">Borealin N-terminal domain-containing protein</fullName>
    </recommendedName>
</protein>
<organism evidence="12 13">
    <name type="scientific">Saprolegnia diclina (strain VS20)</name>
    <dbReference type="NCBI Taxonomy" id="1156394"/>
    <lineage>
        <taxon>Eukaryota</taxon>
        <taxon>Sar</taxon>
        <taxon>Stramenopiles</taxon>
        <taxon>Oomycota</taxon>
        <taxon>Saprolegniomycetes</taxon>
        <taxon>Saprolegniales</taxon>
        <taxon>Saprolegniaceae</taxon>
        <taxon>Saprolegnia</taxon>
    </lineage>
</organism>
<evidence type="ECO:0000256" key="1">
    <source>
        <dbReference type="ARBA" id="ARBA00004123"/>
    </source>
</evidence>
<dbReference type="InParanoid" id="T0QSR7"/>
<dbReference type="InterPro" id="IPR018867">
    <property type="entry name" value="Cell_div_borealin"/>
</dbReference>
<proteinExistence type="inferred from homology"/>
<feature type="region of interest" description="Disordered" evidence="10">
    <location>
        <begin position="123"/>
        <end position="148"/>
    </location>
</feature>
<evidence type="ECO:0000256" key="3">
    <source>
        <dbReference type="ARBA" id="ARBA00009914"/>
    </source>
</evidence>
<dbReference type="eggNOG" id="ENOG502S1B2">
    <property type="taxonomic scope" value="Eukaryota"/>
</dbReference>
<comment type="subcellular location">
    <subcellularLocation>
        <location evidence="2">Chromosome</location>
        <location evidence="2">Centromere</location>
    </subcellularLocation>
    <subcellularLocation>
        <location evidence="1">Nucleus</location>
    </subcellularLocation>
</comment>
<sequence length="250" mass="28377">MVRDSAKKSGGKRMVSTEVATFQTGGLDGVTNMDRKALLETKLHELDEQVEERCRKMQKLVDTHVAAMKTEFARDLMTLPENILNMPLDEFMQKYNGNLDAAGPTSERRSSLRIRNMSISKYSTPSKPVEIETPSRRRSLRTPSTVRRRQEGEITYSARGSPIDPDDMGIKGKPKLFVMLDEKDMTHMNLRLVDDKTNTETEVDFSSADALDKLRKEGKEDLAILHVKQYKQRMQAYCDEIMAKLAEGAS</sequence>
<dbReference type="GO" id="GO:0051301">
    <property type="term" value="P:cell division"/>
    <property type="evidence" value="ECO:0007669"/>
    <property type="project" value="UniProtKB-KW"/>
</dbReference>
<keyword evidence="13" id="KW-1185">Reference proteome</keyword>
<accession>T0QSR7</accession>
<evidence type="ECO:0000256" key="7">
    <source>
        <dbReference type="ARBA" id="ARBA00023242"/>
    </source>
</evidence>
<dbReference type="AlphaFoldDB" id="T0QSR7"/>
<evidence type="ECO:0000313" key="13">
    <source>
        <dbReference type="Proteomes" id="UP000030762"/>
    </source>
</evidence>
<keyword evidence="9" id="KW-0137">Centromere</keyword>
<evidence type="ECO:0000256" key="6">
    <source>
        <dbReference type="ARBA" id="ARBA00022776"/>
    </source>
</evidence>